<dbReference type="GO" id="GO:0016616">
    <property type="term" value="F:oxidoreductase activity, acting on the CH-OH group of donors, NAD or NADP as acceptor"/>
    <property type="evidence" value="ECO:0007669"/>
    <property type="project" value="TreeGrafter"/>
</dbReference>
<reference evidence="4" key="1">
    <citation type="submission" date="2016-10" db="EMBL/GenBank/DDBJ databases">
        <authorList>
            <person name="Varghese N."/>
            <person name="Submissions S."/>
        </authorList>
    </citation>
    <scope>NUCLEOTIDE SEQUENCE [LARGE SCALE GENOMIC DNA]</scope>
    <source>
        <strain evidence="4">NLAE-zl-G277</strain>
    </source>
</reference>
<sequence>MGLTFGTDLSGKVAVVTGAGGVLCGMFARTLSEAGAAVALLDINEEAAAKAADEITRLGGRAVAYRADVMDKEELESVHARVLAQLGPCDILVNGAGGNQACANTAKDYFEMGDIEADVVTFFDLKCEGIERVLNLNFMGPLLTSQVFAKDMVGREGCNILNISSASARTGLTRIPIYSGAEAALSNFTQWLSVHFAKAGIRVNAIAPGFFVTKQNERLLYDEDGAPTERTAKVLAATPMERFGRPEELNGALLFLLNNEAAGFITGVVLPVDGGFSAYSGV</sequence>
<evidence type="ECO:0000313" key="3">
    <source>
        <dbReference type="EMBL" id="SET65854.1"/>
    </source>
</evidence>
<dbReference type="STRING" id="460384.SAMN05216313_110131"/>
<dbReference type="AlphaFoldDB" id="A0A1I0G5C4"/>
<accession>A0A1I0G5C4</accession>
<dbReference type="SUPFAM" id="SSF51735">
    <property type="entry name" value="NAD(P)-binding Rossmann-fold domains"/>
    <property type="match status" value="1"/>
</dbReference>
<dbReference type="NCBIfam" id="NF006132">
    <property type="entry name" value="PRK08277.1"/>
    <property type="match status" value="1"/>
</dbReference>
<dbReference type="Pfam" id="PF13561">
    <property type="entry name" value="adh_short_C2"/>
    <property type="match status" value="1"/>
</dbReference>
<comment type="similarity">
    <text evidence="1">Belongs to the short-chain dehydrogenases/reductases (SDR) family.</text>
</comment>
<dbReference type="GeneID" id="93280881"/>
<dbReference type="PANTHER" id="PTHR42760:SF115">
    <property type="entry name" value="3-OXOACYL-[ACYL-CARRIER-PROTEIN] REDUCTASE FABG"/>
    <property type="match status" value="1"/>
</dbReference>
<dbReference type="Proteomes" id="UP000198508">
    <property type="component" value="Unassembled WGS sequence"/>
</dbReference>
<dbReference type="InterPro" id="IPR002347">
    <property type="entry name" value="SDR_fam"/>
</dbReference>
<proteinExistence type="inferred from homology"/>
<gene>
    <name evidence="3" type="ORF">SAMN05216313_110131</name>
</gene>
<dbReference type="Gene3D" id="3.40.50.720">
    <property type="entry name" value="NAD(P)-binding Rossmann-like Domain"/>
    <property type="match status" value="1"/>
</dbReference>
<dbReference type="PANTHER" id="PTHR42760">
    <property type="entry name" value="SHORT-CHAIN DEHYDROGENASES/REDUCTASES FAMILY MEMBER"/>
    <property type="match status" value="1"/>
</dbReference>
<dbReference type="RefSeq" id="WP_007714946.1">
    <property type="nucleotide sequence ID" value="NZ_CAJJSN010000030.1"/>
</dbReference>
<keyword evidence="4" id="KW-1185">Reference proteome</keyword>
<dbReference type="PRINTS" id="PR00080">
    <property type="entry name" value="SDRFAMILY"/>
</dbReference>
<name>A0A1I0G5C4_9FIRM</name>
<organism evidence="3 4">
    <name type="scientific">Enterocloster lavalensis</name>
    <dbReference type="NCBI Taxonomy" id="460384"/>
    <lineage>
        <taxon>Bacteria</taxon>
        <taxon>Bacillati</taxon>
        <taxon>Bacillota</taxon>
        <taxon>Clostridia</taxon>
        <taxon>Lachnospirales</taxon>
        <taxon>Lachnospiraceae</taxon>
        <taxon>Enterocloster</taxon>
    </lineage>
</organism>
<evidence type="ECO:0000313" key="4">
    <source>
        <dbReference type="Proteomes" id="UP000198508"/>
    </source>
</evidence>
<dbReference type="EMBL" id="FOIM01000010">
    <property type="protein sequence ID" value="SET65854.1"/>
    <property type="molecule type" value="Genomic_DNA"/>
</dbReference>
<evidence type="ECO:0000256" key="2">
    <source>
        <dbReference type="ARBA" id="ARBA00023002"/>
    </source>
</evidence>
<dbReference type="PRINTS" id="PR00081">
    <property type="entry name" value="GDHRDH"/>
</dbReference>
<keyword evidence="2" id="KW-0560">Oxidoreductase</keyword>
<dbReference type="InterPro" id="IPR036291">
    <property type="entry name" value="NAD(P)-bd_dom_sf"/>
</dbReference>
<evidence type="ECO:0000256" key="1">
    <source>
        <dbReference type="ARBA" id="ARBA00006484"/>
    </source>
</evidence>
<protein>
    <submittedName>
        <fullName evidence="3">NAD(P)-dependent dehydrogenase, short-chain alcohol dehydrogenase family</fullName>
    </submittedName>
</protein>